<dbReference type="OMA" id="HTRTEDS"/>
<evidence type="ECO:0000313" key="3">
    <source>
        <dbReference type="Ensembl" id="ENSPMAP00000008663.1"/>
    </source>
</evidence>
<dbReference type="STRING" id="7757.ENSPMAP00000008663"/>
<comment type="subunit">
    <text evidence="1">Identified in the spliceosome C complex.</text>
</comment>
<dbReference type="Ensembl" id="ENSPMAT00000008702.1">
    <property type="protein sequence ID" value="ENSPMAP00000008663.1"/>
    <property type="gene ID" value="ENSPMAG00000007877.1"/>
</dbReference>
<name>S4RTX3_PETMA</name>
<keyword evidence="1" id="KW-0539">Nucleus</keyword>
<dbReference type="GeneTree" id="ENSGT00390000010423"/>
<dbReference type="PANTHER" id="PTHR12096">
    <property type="entry name" value="NUCLEAR PROTEIN SKIP-RELATED"/>
    <property type="match status" value="1"/>
</dbReference>
<keyword evidence="1" id="KW-0508">mRNA splicing</keyword>
<organism evidence="3">
    <name type="scientific">Petromyzon marinus</name>
    <name type="common">Sea lamprey</name>
    <dbReference type="NCBI Taxonomy" id="7757"/>
    <lineage>
        <taxon>Eukaryota</taxon>
        <taxon>Metazoa</taxon>
        <taxon>Chordata</taxon>
        <taxon>Craniata</taxon>
        <taxon>Vertebrata</taxon>
        <taxon>Cyclostomata</taxon>
        <taxon>Hyperoartia</taxon>
        <taxon>Petromyzontiformes</taxon>
        <taxon>Petromyzontidae</taxon>
        <taxon>Petromyzon</taxon>
    </lineage>
</organism>
<reference evidence="3" key="2">
    <citation type="submission" date="2025-09" db="UniProtKB">
        <authorList>
            <consortium name="Ensembl"/>
        </authorList>
    </citation>
    <scope>IDENTIFICATION</scope>
</reference>
<keyword evidence="1" id="KW-0747">Spliceosome</keyword>
<feature type="compositionally biased region" description="Basic and acidic residues" evidence="2">
    <location>
        <begin position="26"/>
        <end position="35"/>
    </location>
</feature>
<feature type="region of interest" description="Disordered" evidence="2">
    <location>
        <begin position="126"/>
        <end position="190"/>
    </location>
</feature>
<feature type="compositionally biased region" description="Gly residues" evidence="2">
    <location>
        <begin position="160"/>
        <end position="171"/>
    </location>
</feature>
<dbReference type="GO" id="GO:0000398">
    <property type="term" value="P:mRNA splicing, via spliceosome"/>
    <property type="evidence" value="ECO:0007669"/>
    <property type="project" value="InterPro"/>
</dbReference>
<comment type="subcellular location">
    <subcellularLocation>
        <location evidence="1">Nucleus</location>
    </subcellularLocation>
</comment>
<feature type="compositionally biased region" description="Basic and acidic residues" evidence="2">
    <location>
        <begin position="172"/>
        <end position="190"/>
    </location>
</feature>
<dbReference type="AlphaFoldDB" id="S4RTX3"/>
<keyword evidence="1" id="KW-0507">mRNA processing</keyword>
<dbReference type="HOGENOM" id="CLU_1431167_0_0_1"/>
<dbReference type="InterPro" id="IPR017862">
    <property type="entry name" value="SKI-int_prot_SKIP"/>
</dbReference>
<evidence type="ECO:0000256" key="2">
    <source>
        <dbReference type="SAM" id="MobiDB-lite"/>
    </source>
</evidence>
<comment type="function">
    <text evidence="1">Involved in pre-mRNA splicing.</text>
</comment>
<feature type="compositionally biased region" description="Basic and acidic residues" evidence="2">
    <location>
        <begin position="126"/>
        <end position="142"/>
    </location>
</feature>
<comment type="similarity">
    <text evidence="1">Belongs to the SNW family.</text>
</comment>
<accession>S4RTX3</accession>
<dbReference type="GO" id="GO:0005681">
    <property type="term" value="C:spliceosomal complex"/>
    <property type="evidence" value="ECO:0007669"/>
    <property type="project" value="UniProtKB-UniRule"/>
</dbReference>
<feature type="compositionally biased region" description="Basic and acidic residues" evidence="2">
    <location>
        <begin position="1"/>
        <end position="14"/>
    </location>
</feature>
<proteinExistence type="inferred from homology"/>
<sequence length="190" mass="21842">DVVEREEIRNDRRKERQHGRNIARAGPERRSGLLRDQDRDISEMIALGMPNTRAANNEAQYDQRLFNQRVWDSGFAGGEDETYNVFDQPWMSHKEVGNSIYRPTKEKDQYVDDVESLVKSGRDRFVPDKKFEGAEGRSRHDGPVQFEREEEDPFGPRQVLGGGAFHGGGGKRAAEGRSRDHDDGKKRRKE</sequence>
<reference evidence="3" key="1">
    <citation type="submission" date="2025-08" db="UniProtKB">
        <authorList>
            <consortium name="Ensembl"/>
        </authorList>
    </citation>
    <scope>IDENTIFICATION</scope>
</reference>
<feature type="region of interest" description="Disordered" evidence="2">
    <location>
        <begin position="1"/>
        <end position="35"/>
    </location>
</feature>
<protein>
    <recommendedName>
        <fullName evidence="1">SNW domain-containing protein 1</fullName>
    </recommendedName>
</protein>
<evidence type="ECO:0000256" key="1">
    <source>
        <dbReference type="RuleBase" id="RU367140"/>
    </source>
</evidence>